<feature type="transmembrane region" description="Helical" evidence="6">
    <location>
        <begin position="122"/>
        <end position="143"/>
    </location>
</feature>
<comment type="similarity">
    <text evidence="2">Belongs to the nematode receptor-like protein srd family.</text>
</comment>
<feature type="non-terminal residue" evidence="7">
    <location>
        <position position="292"/>
    </location>
</feature>
<evidence type="ECO:0000256" key="5">
    <source>
        <dbReference type="ARBA" id="ARBA00023136"/>
    </source>
</evidence>
<evidence type="ECO:0000256" key="2">
    <source>
        <dbReference type="ARBA" id="ARBA00009166"/>
    </source>
</evidence>
<name>A0AAV5VW65_9BILA</name>
<protein>
    <recommendedName>
        <fullName evidence="9">G protein-coupled receptor</fullName>
    </recommendedName>
</protein>
<keyword evidence="4 6" id="KW-1133">Transmembrane helix</keyword>
<evidence type="ECO:0000256" key="1">
    <source>
        <dbReference type="ARBA" id="ARBA00004141"/>
    </source>
</evidence>
<feature type="non-terminal residue" evidence="7">
    <location>
        <position position="1"/>
    </location>
</feature>
<evidence type="ECO:0000256" key="3">
    <source>
        <dbReference type="ARBA" id="ARBA00022692"/>
    </source>
</evidence>
<evidence type="ECO:0008006" key="9">
    <source>
        <dbReference type="Google" id="ProtNLM"/>
    </source>
</evidence>
<organism evidence="7 8">
    <name type="scientific">Pristionchus fissidentatus</name>
    <dbReference type="NCBI Taxonomy" id="1538716"/>
    <lineage>
        <taxon>Eukaryota</taxon>
        <taxon>Metazoa</taxon>
        <taxon>Ecdysozoa</taxon>
        <taxon>Nematoda</taxon>
        <taxon>Chromadorea</taxon>
        <taxon>Rhabditida</taxon>
        <taxon>Rhabditina</taxon>
        <taxon>Diplogasteromorpha</taxon>
        <taxon>Diplogasteroidea</taxon>
        <taxon>Neodiplogasteridae</taxon>
        <taxon>Pristionchus</taxon>
    </lineage>
</organism>
<dbReference type="InterPro" id="IPR019421">
    <property type="entry name" value="7TM_GPCR_serpentine_rcpt_Srd"/>
</dbReference>
<reference evidence="7" key="1">
    <citation type="submission" date="2023-10" db="EMBL/GenBank/DDBJ databases">
        <title>Genome assembly of Pristionchus species.</title>
        <authorList>
            <person name="Yoshida K."/>
            <person name="Sommer R.J."/>
        </authorList>
    </citation>
    <scope>NUCLEOTIDE SEQUENCE</scope>
    <source>
        <strain evidence="7">RS5133</strain>
    </source>
</reference>
<evidence type="ECO:0000313" key="7">
    <source>
        <dbReference type="EMBL" id="GMT22776.1"/>
    </source>
</evidence>
<dbReference type="PANTHER" id="PTHR22945">
    <property type="entry name" value="SERPENTINE RECEPTOR, CLASS D DELTA"/>
    <property type="match status" value="1"/>
</dbReference>
<evidence type="ECO:0000313" key="8">
    <source>
        <dbReference type="Proteomes" id="UP001432322"/>
    </source>
</evidence>
<dbReference type="EMBL" id="BTSY01000004">
    <property type="protein sequence ID" value="GMT22776.1"/>
    <property type="molecule type" value="Genomic_DNA"/>
</dbReference>
<feature type="transmembrane region" description="Helical" evidence="6">
    <location>
        <begin position="7"/>
        <end position="27"/>
    </location>
</feature>
<evidence type="ECO:0000256" key="6">
    <source>
        <dbReference type="SAM" id="Phobius"/>
    </source>
</evidence>
<keyword evidence="5 6" id="KW-0472">Membrane</keyword>
<comment type="caution">
    <text evidence="7">The sequence shown here is derived from an EMBL/GenBank/DDBJ whole genome shotgun (WGS) entry which is preliminary data.</text>
</comment>
<gene>
    <name evidence="7" type="ORF">PFISCL1PPCAC_14073</name>
</gene>
<dbReference type="InterPro" id="IPR050920">
    <property type="entry name" value="Nematode_rcpt-like_delta"/>
</dbReference>
<keyword evidence="8" id="KW-1185">Reference proteome</keyword>
<keyword evidence="3 6" id="KW-0812">Transmembrane</keyword>
<feature type="transmembrane region" description="Helical" evidence="6">
    <location>
        <begin position="266"/>
        <end position="287"/>
    </location>
</feature>
<evidence type="ECO:0000256" key="4">
    <source>
        <dbReference type="ARBA" id="ARBA00022989"/>
    </source>
</evidence>
<dbReference type="GO" id="GO:0016020">
    <property type="term" value="C:membrane"/>
    <property type="evidence" value="ECO:0007669"/>
    <property type="project" value="UniProtKB-SubCell"/>
</dbReference>
<accession>A0AAV5VW65</accession>
<dbReference type="PANTHER" id="PTHR22945:SF40">
    <property type="entry name" value="SERPENTINE RECEPTOR, CLASS D (DELTA)-RELATED"/>
    <property type="match status" value="1"/>
</dbReference>
<dbReference type="Pfam" id="PF10317">
    <property type="entry name" value="7TM_GPCR_Srd"/>
    <property type="match status" value="1"/>
</dbReference>
<sequence>FTLILHCVVACASIAFNGLLLFCTFYRTPPSFRSYSLLLKLQASVDMTMSLSACTTMQRIVPCDYTLVYISYGPCTVMSSDVCYYLYTVLLASNVVSFATVLVAMGARFWILRFGAISKLRITTTLAIGAFIPALLFLVLFIMSRGDDRELRKILTRYHPNYLVDGLVITGNLDARTPSMLIVVGIIVLCPLPLFLIIWFYRICRFMILRLLRRKTKAMSIQTRVLHRQFVSALTAQAALPIFPLLGVGCSVLGMLGVIRDPALEITSILIAELPAFFSPIIVVMHIRYYSE</sequence>
<feature type="transmembrane region" description="Helical" evidence="6">
    <location>
        <begin position="180"/>
        <end position="204"/>
    </location>
</feature>
<comment type="subcellular location">
    <subcellularLocation>
        <location evidence="1">Membrane</location>
        <topology evidence="1">Multi-pass membrane protein</topology>
    </subcellularLocation>
</comment>
<dbReference type="Proteomes" id="UP001432322">
    <property type="component" value="Unassembled WGS sequence"/>
</dbReference>
<proteinExistence type="inferred from homology"/>
<feature type="transmembrane region" description="Helical" evidence="6">
    <location>
        <begin position="84"/>
        <end position="110"/>
    </location>
</feature>
<dbReference type="AlphaFoldDB" id="A0AAV5VW65"/>